<protein>
    <submittedName>
        <fullName evidence="1">Uncharacterized protein</fullName>
    </submittedName>
</protein>
<proteinExistence type="predicted"/>
<dbReference type="Proteomes" id="UP000008063">
    <property type="component" value="Unassembled WGS sequence"/>
</dbReference>
<dbReference type="AlphaFoldDB" id="F8Q2C9"/>
<sequence length="186" mass="20402">MTTAHNTSACPVLTGPNNFQIWKLRIISKLRREKVLRVVTGEELKPSPGKPTSSEDPEITWILKDEKAHGIIQDHISDVGIGTVILQATVGKKDYNIALSNVLLVPNFMLALVSVHKLSKMGLSTLFPAGSNACEVRKKEELILTALHKRGLYHIQAKPKINLESAFAAVDTAPGQQHPYRNPGVL</sequence>
<dbReference type="HOGENOM" id="CLU_1455225_0_0_1"/>
<keyword evidence="2" id="KW-1185">Reference proteome</keyword>
<dbReference type="EMBL" id="GL945482">
    <property type="protein sequence ID" value="EGN97340.1"/>
    <property type="molecule type" value="Genomic_DNA"/>
</dbReference>
<dbReference type="InParanoid" id="F8Q2C9"/>
<reference evidence="2" key="1">
    <citation type="journal article" date="2011" name="Science">
        <title>The plant cell wall-decomposing machinery underlies the functional diversity of forest fungi.</title>
        <authorList>
            <person name="Eastwood D.C."/>
            <person name="Floudas D."/>
            <person name="Binder M."/>
            <person name="Majcherczyk A."/>
            <person name="Schneider P."/>
            <person name="Aerts A."/>
            <person name="Asiegbu F.O."/>
            <person name="Baker S.E."/>
            <person name="Barry K."/>
            <person name="Bendiksby M."/>
            <person name="Blumentritt M."/>
            <person name="Coutinho P.M."/>
            <person name="Cullen D."/>
            <person name="de Vries R.P."/>
            <person name="Gathman A."/>
            <person name="Goodell B."/>
            <person name="Henrissat B."/>
            <person name="Ihrmark K."/>
            <person name="Kauserud H."/>
            <person name="Kohler A."/>
            <person name="LaButti K."/>
            <person name="Lapidus A."/>
            <person name="Lavin J.L."/>
            <person name="Lee Y.-H."/>
            <person name="Lindquist E."/>
            <person name="Lilly W."/>
            <person name="Lucas S."/>
            <person name="Morin E."/>
            <person name="Murat C."/>
            <person name="Oguiza J.A."/>
            <person name="Park J."/>
            <person name="Pisabarro A.G."/>
            <person name="Riley R."/>
            <person name="Rosling A."/>
            <person name="Salamov A."/>
            <person name="Schmidt O."/>
            <person name="Schmutz J."/>
            <person name="Skrede I."/>
            <person name="Stenlid J."/>
            <person name="Wiebenga A."/>
            <person name="Xie X."/>
            <person name="Kuees U."/>
            <person name="Hibbett D.S."/>
            <person name="Hoffmeister D."/>
            <person name="Hoegberg N."/>
            <person name="Martin F."/>
            <person name="Grigoriev I.V."/>
            <person name="Watkinson S.C."/>
        </authorList>
    </citation>
    <scope>NUCLEOTIDE SEQUENCE [LARGE SCALE GENOMIC DNA]</scope>
    <source>
        <strain evidence="2">strain S7.3</strain>
    </source>
</reference>
<organism evidence="2">
    <name type="scientific">Serpula lacrymans var. lacrymans (strain S7.3)</name>
    <name type="common">Dry rot fungus</name>
    <dbReference type="NCBI Taxonomy" id="936435"/>
    <lineage>
        <taxon>Eukaryota</taxon>
        <taxon>Fungi</taxon>
        <taxon>Dikarya</taxon>
        <taxon>Basidiomycota</taxon>
        <taxon>Agaricomycotina</taxon>
        <taxon>Agaricomycetes</taxon>
        <taxon>Agaricomycetidae</taxon>
        <taxon>Boletales</taxon>
        <taxon>Coniophorineae</taxon>
        <taxon>Serpulaceae</taxon>
        <taxon>Serpula</taxon>
    </lineage>
</organism>
<evidence type="ECO:0000313" key="1">
    <source>
        <dbReference type="EMBL" id="EGN97340.1"/>
    </source>
</evidence>
<accession>F8Q2C9</accession>
<evidence type="ECO:0000313" key="2">
    <source>
        <dbReference type="Proteomes" id="UP000008063"/>
    </source>
</evidence>
<name>F8Q2C9_SERL3</name>
<gene>
    <name evidence="1" type="ORF">SERLA73DRAFT_75042</name>
</gene>